<feature type="domain" description="Membrane transport protein MMPL" evidence="9">
    <location>
        <begin position="629"/>
        <end position="954"/>
    </location>
</feature>
<feature type="transmembrane region" description="Helical" evidence="8">
    <location>
        <begin position="886"/>
        <end position="908"/>
    </location>
</feature>
<feature type="transmembrane region" description="Helical" evidence="8">
    <location>
        <begin position="914"/>
        <end position="937"/>
    </location>
</feature>
<keyword evidence="3" id="KW-1003">Cell membrane</keyword>
<feature type="transmembrane region" description="Helical" evidence="8">
    <location>
        <begin position="277"/>
        <end position="299"/>
    </location>
</feature>
<dbReference type="AlphaFoldDB" id="A0A179VG43"/>
<keyword evidence="5 8" id="KW-1133">Transmembrane helix</keyword>
<feature type="transmembrane region" description="Helical" evidence="8">
    <location>
        <begin position="353"/>
        <end position="374"/>
    </location>
</feature>
<dbReference type="Pfam" id="PF03176">
    <property type="entry name" value="MMPL"/>
    <property type="match status" value="2"/>
</dbReference>
<feature type="transmembrane region" description="Helical" evidence="8">
    <location>
        <begin position="798"/>
        <end position="825"/>
    </location>
</feature>
<dbReference type="InterPro" id="IPR004869">
    <property type="entry name" value="MMPL_dom"/>
</dbReference>
<dbReference type="SUPFAM" id="SSF82866">
    <property type="entry name" value="Multidrug efflux transporter AcrB transmembrane domain"/>
    <property type="match status" value="2"/>
</dbReference>
<dbReference type="InterPro" id="IPR050545">
    <property type="entry name" value="Mycobact_MmpL"/>
</dbReference>
<dbReference type="GO" id="GO:0005886">
    <property type="term" value="C:plasma membrane"/>
    <property type="evidence" value="ECO:0007669"/>
    <property type="project" value="UniProtKB-SubCell"/>
</dbReference>
<accession>A0A179VG43</accession>
<proteinExistence type="inferred from homology"/>
<evidence type="ECO:0000256" key="4">
    <source>
        <dbReference type="ARBA" id="ARBA00022692"/>
    </source>
</evidence>
<dbReference type="EMBL" id="LQYE01000001">
    <property type="protein sequence ID" value="OAT70888.1"/>
    <property type="molecule type" value="Genomic_DNA"/>
</dbReference>
<evidence type="ECO:0000256" key="3">
    <source>
        <dbReference type="ARBA" id="ARBA00022475"/>
    </source>
</evidence>
<evidence type="ECO:0000256" key="8">
    <source>
        <dbReference type="SAM" id="Phobius"/>
    </source>
</evidence>
<feature type="transmembrane region" description="Helical" evidence="8">
    <location>
        <begin position="243"/>
        <end position="265"/>
    </location>
</feature>
<feature type="transmembrane region" description="Helical" evidence="8">
    <location>
        <begin position="319"/>
        <end position="341"/>
    </location>
</feature>
<evidence type="ECO:0000256" key="1">
    <source>
        <dbReference type="ARBA" id="ARBA00004651"/>
    </source>
</evidence>
<dbReference type="Gene3D" id="1.20.1640.10">
    <property type="entry name" value="Multidrug efflux transporter AcrB transmembrane domain"/>
    <property type="match status" value="2"/>
</dbReference>
<evidence type="ECO:0000313" key="10">
    <source>
        <dbReference type="EMBL" id="OAT70888.1"/>
    </source>
</evidence>
<comment type="similarity">
    <text evidence="2">Belongs to the resistance-nodulation-cell division (RND) (TC 2.A.6) family. MmpL subfamily.</text>
</comment>
<feature type="domain" description="Membrane transport protein MMPL" evidence="9">
    <location>
        <begin position="75"/>
        <end position="404"/>
    </location>
</feature>
<evidence type="ECO:0000256" key="2">
    <source>
        <dbReference type="ARBA" id="ARBA00010157"/>
    </source>
</evidence>
<gene>
    <name evidence="10" type="ORF">AWB85_06305</name>
</gene>
<feature type="transmembrane region" description="Helical" evidence="8">
    <location>
        <begin position="845"/>
        <end position="865"/>
    </location>
</feature>
<dbReference type="Proteomes" id="UP000186919">
    <property type="component" value="Unassembled WGS sequence"/>
</dbReference>
<keyword evidence="6 8" id="KW-0472">Membrane</keyword>
<dbReference type="PANTHER" id="PTHR33406:SF6">
    <property type="entry name" value="MEMBRANE PROTEIN YDGH-RELATED"/>
    <property type="match status" value="1"/>
</dbReference>
<name>A0A179VG43_9MYCO</name>
<organism evidence="10 11">
    <name type="scientific">Mycobacteroides immunogenum</name>
    <dbReference type="NCBI Taxonomy" id="83262"/>
    <lineage>
        <taxon>Bacteria</taxon>
        <taxon>Bacillati</taxon>
        <taxon>Actinomycetota</taxon>
        <taxon>Actinomycetes</taxon>
        <taxon>Mycobacteriales</taxon>
        <taxon>Mycobacteriaceae</taxon>
        <taxon>Mycobacteroides</taxon>
    </lineage>
</organism>
<evidence type="ECO:0000256" key="5">
    <source>
        <dbReference type="ARBA" id="ARBA00022989"/>
    </source>
</evidence>
<protein>
    <recommendedName>
        <fullName evidence="9">Membrane transport protein MMPL domain-containing protein</fullName>
    </recommendedName>
</protein>
<feature type="transmembrane region" description="Helical" evidence="8">
    <location>
        <begin position="38"/>
        <end position="61"/>
    </location>
</feature>
<evidence type="ECO:0000256" key="6">
    <source>
        <dbReference type="ARBA" id="ARBA00023136"/>
    </source>
</evidence>
<sequence length="965" mass="104750">MTSPNQPPADDENTGPIVQPEAKRQKAVQQHRPLLARILRVLAVPVVIAWILAAVAVSVFVPSLEKATEENAQAMVPRDTPSSQSTLVQGEAFKETEFTGAGVIVLETHGRKLGDQDRRYYNELVGKLRADTEHVQGLLDLWGDRVTMSGQQSSDAEAATLTVYPAGDLADAQSSKSIAAIRKIVADMDKDKPDGLSVYVSGGGPLSSDTLKAADESMATLTIVTIVVIIIMLLLAYRSITRALVPLFGVLVCLTVARGVVALCVELGIVGTSSYAMNMVVALVLGVATDYGIFFLGRYQEARRAGQDTESAYYTSVEGTWHVVVGSGIAISGATLCLGLTKLTYFKTLGPPCFVAMVVAVVAALTLGPALLAIGSKLPWLNKPVTVSRFWRRFGTVIAKWPAPLITVAALLIPLALGGLAIYKVSYNDRDFAPPSTESVQGYVAADRHFQKSQISTDIVYVQADHDMRNTTDMISLDRIAKNIIRVPGIIKVQSITRPNGRPLEHASLPYAMGSMGTKIGQNIDFLKDRAADMDKMAATMGETIETTKHMAQLTLEMAEGTHISLQASQDLKAAMDKTRDNLSNFDDFFRPFRNYLYWEPHCFDIPICWALRSLNESIDNIDESTEALNGMVDGIGILDTVTPQMVNQLNDTVRSLTTLQQLTLTLQSTFHATITQLEPLINPMVDMAKAFDNAKNDDFFFLSPDSFKTNDFIVGLKFFVTADGKGARLMVFHKGEAMSPEGIDQIRRAEAAAQEALKGTSLENAKLFTAGSSSTYRDIADYSFNDVMLMMVATFSLVFLIVMFLTGTLAGAVMVTIAVVISYASALGLSTLVWEGIFGIQLHWLTLPIAFIVLVGVGCDYNLLLLSRYREELSAGIRTGLIRTIAGSGNVAVTAAFVLAGTMAALLSSDVVSIGMAGSTIAMGLIFDMFVVRLLLVMPMARLLGPWFWWPRKIPTPKRTFIGK</sequence>
<comment type="subcellular location">
    <subcellularLocation>
        <location evidence="1">Cell membrane</location>
        <topology evidence="1">Multi-pass membrane protein</topology>
    </subcellularLocation>
</comment>
<comment type="caution">
    <text evidence="10">The sequence shown here is derived from an EMBL/GenBank/DDBJ whole genome shotgun (WGS) entry which is preliminary data.</text>
</comment>
<evidence type="ECO:0000256" key="7">
    <source>
        <dbReference type="SAM" id="MobiDB-lite"/>
    </source>
</evidence>
<dbReference type="PANTHER" id="PTHR33406">
    <property type="entry name" value="MEMBRANE PROTEIN MJ1562-RELATED"/>
    <property type="match status" value="1"/>
</dbReference>
<evidence type="ECO:0000313" key="11">
    <source>
        <dbReference type="Proteomes" id="UP000186919"/>
    </source>
</evidence>
<feature type="region of interest" description="Disordered" evidence="7">
    <location>
        <begin position="1"/>
        <end position="25"/>
    </location>
</feature>
<dbReference type="RefSeq" id="WP_064628033.1">
    <property type="nucleotide sequence ID" value="NZ_LQYE01000001.1"/>
</dbReference>
<keyword evidence="4 8" id="KW-0812">Transmembrane</keyword>
<evidence type="ECO:0000259" key="9">
    <source>
        <dbReference type="Pfam" id="PF03176"/>
    </source>
</evidence>
<reference evidence="10 11" key="1">
    <citation type="submission" date="2016-01" db="EMBL/GenBank/DDBJ databases">
        <title>Mycobacterium immunogenum strain CD11_6 genome sequencing and assembly.</title>
        <authorList>
            <person name="Kaur G."/>
            <person name="Nair G.R."/>
            <person name="Mayilraj S."/>
        </authorList>
    </citation>
    <scope>NUCLEOTIDE SEQUENCE [LARGE SCALE GENOMIC DNA]</scope>
    <source>
        <strain evidence="10 11">CD11-6</strain>
    </source>
</reference>
<feature type="transmembrane region" description="Helical" evidence="8">
    <location>
        <begin position="218"/>
        <end position="237"/>
    </location>
</feature>
<feature type="transmembrane region" description="Helical" evidence="8">
    <location>
        <begin position="401"/>
        <end position="423"/>
    </location>
</feature>